<dbReference type="GO" id="GO:0000324">
    <property type="term" value="C:fungal-type vacuole"/>
    <property type="evidence" value="ECO:0007669"/>
    <property type="project" value="TreeGrafter"/>
</dbReference>
<keyword evidence="4 14" id="KW-0732">Signal</keyword>
<dbReference type="Gene3D" id="1.50.10.10">
    <property type="match status" value="2"/>
</dbReference>
<keyword evidence="6" id="KW-0325">Glycoprotein</keyword>
<dbReference type="SUPFAM" id="SSF49452">
    <property type="entry name" value="Starch-binding domain-like"/>
    <property type="match status" value="1"/>
</dbReference>
<dbReference type="GO" id="GO:0000272">
    <property type="term" value="P:polysaccharide catabolic process"/>
    <property type="evidence" value="ECO:0007669"/>
    <property type="project" value="UniProtKB-KW"/>
</dbReference>
<evidence type="ECO:0000256" key="12">
    <source>
        <dbReference type="PIRSR" id="PIRSR001031-1"/>
    </source>
</evidence>
<gene>
    <name evidence="16" type="ORF">BN1708_007053</name>
</gene>
<dbReference type="Proteomes" id="UP000044602">
    <property type="component" value="Unassembled WGS sequence"/>
</dbReference>
<dbReference type="InterPro" id="IPR013784">
    <property type="entry name" value="Carb-bd-like_fold"/>
</dbReference>
<dbReference type="PIRSF" id="PIRSF001031">
    <property type="entry name" value="Glu-a-glcsd_SBD"/>
    <property type="match status" value="1"/>
</dbReference>
<evidence type="ECO:0000256" key="13">
    <source>
        <dbReference type="PIRSR" id="PIRSR001031-2"/>
    </source>
</evidence>
<dbReference type="InterPro" id="IPR046966">
    <property type="entry name" value="Glucoamylase_active_site"/>
</dbReference>
<evidence type="ECO:0000313" key="16">
    <source>
        <dbReference type="EMBL" id="CRK36454.1"/>
    </source>
</evidence>
<dbReference type="SUPFAM" id="SSF48208">
    <property type="entry name" value="Six-hairpin glycosidases"/>
    <property type="match status" value="2"/>
</dbReference>
<dbReference type="PANTHER" id="PTHR31616:SF12">
    <property type="entry name" value="GLUCOAMYLASE"/>
    <property type="match status" value="1"/>
</dbReference>
<proteinExistence type="inferred from homology"/>
<dbReference type="GO" id="GO:2001070">
    <property type="term" value="F:starch binding"/>
    <property type="evidence" value="ECO:0007669"/>
    <property type="project" value="InterPro"/>
</dbReference>
<dbReference type="PROSITE" id="PS51166">
    <property type="entry name" value="CBM20"/>
    <property type="match status" value="1"/>
</dbReference>
<evidence type="ECO:0000256" key="7">
    <source>
        <dbReference type="ARBA" id="ARBA00023277"/>
    </source>
</evidence>
<dbReference type="InterPro" id="IPR013783">
    <property type="entry name" value="Ig-like_fold"/>
</dbReference>
<keyword evidence="8" id="KW-0326">Glycosidase</keyword>
<protein>
    <recommendedName>
        <fullName evidence="3">glucan 1,4-alpha-glucosidase</fullName>
        <ecNumber evidence="3">3.2.1.3</ecNumber>
    </recommendedName>
    <alternativeName>
        <fullName evidence="11">1,4-alpha-D-glucan glucohydrolase</fullName>
    </alternativeName>
    <alternativeName>
        <fullName evidence="10">Glucan 1,4-alpha-glucosidase</fullName>
    </alternativeName>
</protein>
<evidence type="ECO:0000256" key="3">
    <source>
        <dbReference type="ARBA" id="ARBA00012593"/>
    </source>
</evidence>
<keyword evidence="9" id="KW-0624">Polysaccharide degradation</keyword>
<comment type="catalytic activity">
    <reaction evidence="1">
        <text>Hydrolysis of terminal (1-&gt;4)-linked alpha-D-glucose residues successively from non-reducing ends of the chains with release of beta-D-glucose.</text>
        <dbReference type="EC" id="3.2.1.3"/>
    </reaction>
</comment>
<comment type="similarity">
    <text evidence="2">Belongs to the glycosyl hydrolase 15 family.</text>
</comment>
<evidence type="ECO:0000259" key="15">
    <source>
        <dbReference type="PROSITE" id="PS51166"/>
    </source>
</evidence>
<name>A0A0G4MQM3_VERLO</name>
<evidence type="ECO:0000256" key="10">
    <source>
        <dbReference type="ARBA" id="ARBA00033442"/>
    </source>
</evidence>
<dbReference type="GO" id="GO:0004339">
    <property type="term" value="F:glucan 1,4-alpha-glucosidase activity"/>
    <property type="evidence" value="ECO:0007669"/>
    <property type="project" value="UniProtKB-EC"/>
</dbReference>
<dbReference type="EC" id="3.2.1.3" evidence="3"/>
<feature type="domain" description="CBM20" evidence="15">
    <location>
        <begin position="587"/>
        <end position="696"/>
    </location>
</feature>
<dbReference type="Gene3D" id="2.60.40.10">
    <property type="entry name" value="Immunoglobulins"/>
    <property type="match status" value="1"/>
</dbReference>
<evidence type="ECO:0000313" key="17">
    <source>
        <dbReference type="Proteomes" id="UP000044602"/>
    </source>
</evidence>
<sequence length="704" mass="75968">MVSLRSQLVALAAALAIPAVSGQDLEDFIAKQRPLSLTNVLNNLGAAAGAAPGLVIASPSRTDPPYYYTWTRDSALTFKMLIDEFIHDPLVALAAALAIPAVSGQDLEDFIAKQRPLSLTNVLNNLGAAAGAAPGLVIASPSKTDPPYYYTWTRDSALTFKMLIDEFIHDPVANANLEKHIRDYLRAQAILQTVANPSGALLPSGRGLGEAKYEVDGSRFNGAWGRPQRDGPPLRAVALITWANWLADSGDAGEEEARDIVWPVIANDLAYTGQYWNSTGFDLWEEVSGSSFFTTQAQYRALIEGAELAERLNTTCGAACDEAPAVGCFLNSDSYWNGRHHIANINTNTQRSGKDANTMLGANAAFDIAASCDSATIQPCHPRALASFKQWVDAWRDPAEYPINEGIPSNEGIAIGRYTEDIYYNGNPWYLITLGAGEFLFNAAHQWKAHGYITIDSTSLPFFQDLWPEAKVGTFKRPCSKNPKAPFNVIVEAANRYGDSFLSVAQKYTPADGSLAEQYNRDPPFEPQSARDLTWSYAAFVTAAARRAGEFPPTWVPANLPIPSTCAASSARGTYTPATAAGAPDLGEVPCAALVTFRVDARTYYGEDIYVVGGAPSLGIWNVENAQPLTADAYTDARPLWAIDVDLDAAGETVTYQFVRRQNCGQGYIYETVNRTVDVPACGVTTPTVLEATWTGPVGTPGNC</sequence>
<dbReference type="PRINTS" id="PR00736">
    <property type="entry name" value="GLHYDRLASE15"/>
</dbReference>
<evidence type="ECO:0000256" key="5">
    <source>
        <dbReference type="ARBA" id="ARBA00022801"/>
    </source>
</evidence>
<evidence type="ECO:0000256" key="6">
    <source>
        <dbReference type="ARBA" id="ARBA00023180"/>
    </source>
</evidence>
<dbReference type="Pfam" id="PF00723">
    <property type="entry name" value="Glyco_hydro_15"/>
    <property type="match status" value="2"/>
</dbReference>
<accession>A0A0G4MQM3</accession>
<keyword evidence="7" id="KW-0119">Carbohydrate metabolism</keyword>
<evidence type="ECO:0000256" key="1">
    <source>
        <dbReference type="ARBA" id="ARBA00001863"/>
    </source>
</evidence>
<dbReference type="FunFam" id="1.50.10.10:FF:000018">
    <property type="entry name" value="Glucoamylase"/>
    <property type="match status" value="1"/>
</dbReference>
<evidence type="ECO:0000256" key="14">
    <source>
        <dbReference type="SAM" id="SignalP"/>
    </source>
</evidence>
<evidence type="ECO:0000256" key="8">
    <source>
        <dbReference type="ARBA" id="ARBA00023295"/>
    </source>
</evidence>
<reference evidence="16 17" key="1">
    <citation type="submission" date="2015-05" db="EMBL/GenBank/DDBJ databases">
        <authorList>
            <person name="Wang D.B."/>
            <person name="Wang M."/>
        </authorList>
    </citation>
    <scope>NUCLEOTIDE SEQUENCE [LARGE SCALE GENOMIC DNA]</scope>
    <source>
        <strain evidence="16">VL1</strain>
    </source>
</reference>
<dbReference type="PROSITE" id="PS00820">
    <property type="entry name" value="GLUCOAMYLASE"/>
    <property type="match status" value="1"/>
</dbReference>
<feature type="active site" description="Proton acceptor" evidence="12">
    <location>
        <position position="282"/>
    </location>
</feature>
<feature type="signal peptide" evidence="14">
    <location>
        <begin position="1"/>
        <end position="22"/>
    </location>
</feature>
<dbReference type="EMBL" id="CVQH01024083">
    <property type="protein sequence ID" value="CRK36454.1"/>
    <property type="molecule type" value="Genomic_DNA"/>
</dbReference>
<dbReference type="SMART" id="SM01065">
    <property type="entry name" value="CBM_2"/>
    <property type="match status" value="1"/>
</dbReference>
<feature type="chain" id="PRO_5002567317" description="glucan 1,4-alpha-glucosidase" evidence="14">
    <location>
        <begin position="23"/>
        <end position="704"/>
    </location>
</feature>
<organism evidence="16 17">
    <name type="scientific">Verticillium longisporum</name>
    <name type="common">Verticillium dahliae var. longisporum</name>
    <dbReference type="NCBI Taxonomy" id="100787"/>
    <lineage>
        <taxon>Eukaryota</taxon>
        <taxon>Fungi</taxon>
        <taxon>Dikarya</taxon>
        <taxon>Ascomycota</taxon>
        <taxon>Pezizomycotina</taxon>
        <taxon>Sordariomycetes</taxon>
        <taxon>Hypocreomycetidae</taxon>
        <taxon>Glomerellales</taxon>
        <taxon>Plectosphaerellaceae</taxon>
        <taxon>Verticillium</taxon>
    </lineage>
</organism>
<dbReference type="InterPro" id="IPR000165">
    <property type="entry name" value="Glucoamylase"/>
</dbReference>
<dbReference type="InterPro" id="IPR008928">
    <property type="entry name" value="6-hairpin_glycosidase_sf"/>
</dbReference>
<evidence type="ECO:0000256" key="4">
    <source>
        <dbReference type="ARBA" id="ARBA00022729"/>
    </source>
</evidence>
<keyword evidence="17" id="KW-1185">Reference proteome</keyword>
<dbReference type="AlphaFoldDB" id="A0A0G4MQM3"/>
<feature type="active site" description="Proton donor" evidence="12">
    <location>
        <position position="285"/>
    </location>
</feature>
<evidence type="ECO:0000256" key="9">
    <source>
        <dbReference type="ARBA" id="ARBA00023326"/>
    </source>
</evidence>
<dbReference type="InterPro" id="IPR008291">
    <property type="entry name" value="Glucoamylase_SBD"/>
</dbReference>
<dbReference type="STRING" id="100787.A0A0G4MQM3"/>
<keyword evidence="5" id="KW-0378">Hydrolase</keyword>
<dbReference type="InterPro" id="IPR012341">
    <property type="entry name" value="6hp_glycosidase-like_sf"/>
</dbReference>
<evidence type="ECO:0000256" key="2">
    <source>
        <dbReference type="ARBA" id="ARBA00006188"/>
    </source>
</evidence>
<dbReference type="PANTHER" id="PTHR31616">
    <property type="entry name" value="TREHALASE"/>
    <property type="match status" value="1"/>
</dbReference>
<feature type="binding site" evidence="13">
    <location>
        <position position="224"/>
    </location>
    <ligand>
        <name>substrate</name>
    </ligand>
</feature>
<evidence type="ECO:0000256" key="11">
    <source>
        <dbReference type="ARBA" id="ARBA00033473"/>
    </source>
</evidence>
<dbReference type="InterPro" id="IPR011613">
    <property type="entry name" value="GH15-like"/>
</dbReference>
<dbReference type="Pfam" id="PF00686">
    <property type="entry name" value="CBM_20"/>
    <property type="match status" value="1"/>
</dbReference>
<dbReference type="InterPro" id="IPR002044">
    <property type="entry name" value="CBM20"/>
</dbReference>